<keyword evidence="3 10" id="KW-0812">Transmembrane</keyword>
<name>A0A9X2IGL2_9ACTN</name>
<dbReference type="GO" id="GO:0062054">
    <property type="term" value="F:fluoride channel activity"/>
    <property type="evidence" value="ECO:0007669"/>
    <property type="project" value="UniProtKB-UniRule"/>
</dbReference>
<evidence type="ECO:0000313" key="12">
    <source>
        <dbReference type="Proteomes" id="UP001139485"/>
    </source>
</evidence>
<dbReference type="GO" id="GO:0140114">
    <property type="term" value="P:cellular detoxification of fluoride"/>
    <property type="evidence" value="ECO:0007669"/>
    <property type="project" value="UniProtKB-UniRule"/>
</dbReference>
<feature type="transmembrane region" description="Helical" evidence="10">
    <location>
        <begin position="38"/>
        <end position="58"/>
    </location>
</feature>
<keyword evidence="12" id="KW-1185">Reference proteome</keyword>
<dbReference type="PANTHER" id="PTHR28259">
    <property type="entry name" value="FLUORIDE EXPORT PROTEIN 1-RELATED"/>
    <property type="match status" value="1"/>
</dbReference>
<evidence type="ECO:0000256" key="1">
    <source>
        <dbReference type="ARBA" id="ARBA00004651"/>
    </source>
</evidence>
<dbReference type="EMBL" id="JAMOIL010000022">
    <property type="protein sequence ID" value="MCM0621684.1"/>
    <property type="molecule type" value="Genomic_DNA"/>
</dbReference>
<comment type="catalytic activity">
    <reaction evidence="8">
        <text>fluoride(in) = fluoride(out)</text>
        <dbReference type="Rhea" id="RHEA:76159"/>
        <dbReference type="ChEBI" id="CHEBI:17051"/>
    </reaction>
    <physiologicalReaction direction="left-to-right" evidence="8">
        <dbReference type="Rhea" id="RHEA:76160"/>
    </physiologicalReaction>
</comment>
<evidence type="ECO:0000313" key="11">
    <source>
        <dbReference type="EMBL" id="MCM0621684.1"/>
    </source>
</evidence>
<dbReference type="PANTHER" id="PTHR28259:SF1">
    <property type="entry name" value="FLUORIDE EXPORT PROTEIN 1-RELATED"/>
    <property type="match status" value="1"/>
</dbReference>
<feature type="binding site" evidence="10">
    <location>
        <position position="76"/>
    </location>
    <ligand>
        <name>Na(+)</name>
        <dbReference type="ChEBI" id="CHEBI:29101"/>
        <note>structural</note>
    </ligand>
</feature>
<keyword evidence="10" id="KW-0915">Sodium</keyword>
<evidence type="ECO:0000256" key="7">
    <source>
        <dbReference type="ARBA" id="ARBA00035120"/>
    </source>
</evidence>
<dbReference type="Pfam" id="PF02537">
    <property type="entry name" value="CRCB"/>
    <property type="match status" value="1"/>
</dbReference>
<keyword evidence="10" id="KW-0406">Ion transport</keyword>
<evidence type="ECO:0000256" key="2">
    <source>
        <dbReference type="ARBA" id="ARBA00022475"/>
    </source>
</evidence>
<feature type="transmembrane region" description="Helical" evidence="10">
    <location>
        <begin position="97"/>
        <end position="118"/>
    </location>
</feature>
<comment type="subcellular location">
    <subcellularLocation>
        <location evidence="1 10">Cell membrane</location>
        <topology evidence="1 10">Multi-pass membrane protein</topology>
    </subcellularLocation>
</comment>
<evidence type="ECO:0000256" key="3">
    <source>
        <dbReference type="ARBA" id="ARBA00022692"/>
    </source>
</evidence>
<evidence type="ECO:0000256" key="5">
    <source>
        <dbReference type="ARBA" id="ARBA00023136"/>
    </source>
</evidence>
<dbReference type="GO" id="GO:0046872">
    <property type="term" value="F:metal ion binding"/>
    <property type="evidence" value="ECO:0007669"/>
    <property type="project" value="UniProtKB-KW"/>
</dbReference>
<dbReference type="InterPro" id="IPR003691">
    <property type="entry name" value="FluC"/>
</dbReference>
<keyword evidence="10" id="KW-0813">Transport</keyword>
<accession>A0A9X2IGL2</accession>
<dbReference type="RefSeq" id="WP_250051021.1">
    <property type="nucleotide sequence ID" value="NZ_JAMJPH010000001.1"/>
</dbReference>
<gene>
    <name evidence="10" type="primary">fluC</name>
    <name evidence="10" type="synonym">crcB</name>
    <name evidence="11" type="ORF">M8330_15445</name>
</gene>
<organism evidence="11 12">
    <name type="scientific">Nocardioides bruguierae</name>
    <dbReference type="NCBI Taxonomy" id="2945102"/>
    <lineage>
        <taxon>Bacteria</taxon>
        <taxon>Bacillati</taxon>
        <taxon>Actinomycetota</taxon>
        <taxon>Actinomycetes</taxon>
        <taxon>Propionibacteriales</taxon>
        <taxon>Nocardioidaceae</taxon>
        <taxon>Nocardioides</taxon>
    </lineage>
</organism>
<feature type="transmembrane region" description="Helical" evidence="10">
    <location>
        <begin position="65"/>
        <end position="85"/>
    </location>
</feature>
<keyword evidence="2 10" id="KW-1003">Cell membrane</keyword>
<comment type="activity regulation">
    <text evidence="10">Na(+) is not transported, but it plays an essential structural role and its presence is essential for fluoride channel function.</text>
</comment>
<proteinExistence type="inferred from homology"/>
<keyword evidence="4 10" id="KW-1133">Transmembrane helix</keyword>
<keyword evidence="5 10" id="KW-0472">Membrane</keyword>
<dbReference type="GO" id="GO:0005886">
    <property type="term" value="C:plasma membrane"/>
    <property type="evidence" value="ECO:0007669"/>
    <property type="project" value="UniProtKB-SubCell"/>
</dbReference>
<reference evidence="11" key="1">
    <citation type="submission" date="2022-05" db="EMBL/GenBank/DDBJ databases">
        <authorList>
            <person name="Tuo L."/>
        </authorList>
    </citation>
    <scope>NUCLEOTIDE SEQUENCE</scope>
    <source>
        <strain evidence="11">BSK12Z-4</strain>
    </source>
</reference>
<dbReference type="AlphaFoldDB" id="A0A9X2IGL2"/>
<protein>
    <recommendedName>
        <fullName evidence="10">Fluoride-specific ion channel FluC</fullName>
    </recommendedName>
</protein>
<evidence type="ECO:0000256" key="10">
    <source>
        <dbReference type="HAMAP-Rule" id="MF_00454"/>
    </source>
</evidence>
<feature type="binding site" evidence="10">
    <location>
        <position position="79"/>
    </location>
    <ligand>
        <name>Na(+)</name>
        <dbReference type="ChEBI" id="CHEBI:29101"/>
        <note>structural</note>
    </ligand>
</feature>
<evidence type="ECO:0000256" key="9">
    <source>
        <dbReference type="ARBA" id="ARBA00049940"/>
    </source>
</evidence>
<keyword evidence="6 10" id="KW-0407">Ion channel</keyword>
<evidence type="ECO:0000256" key="8">
    <source>
        <dbReference type="ARBA" id="ARBA00035585"/>
    </source>
</evidence>
<dbReference type="HAMAP" id="MF_00454">
    <property type="entry name" value="FluC"/>
    <property type="match status" value="1"/>
</dbReference>
<feature type="transmembrane region" description="Helical" evidence="10">
    <location>
        <begin position="7"/>
        <end position="26"/>
    </location>
</feature>
<comment type="similarity">
    <text evidence="7 10">Belongs to the fluoride channel Fluc/FEX (TC 1.A.43) family.</text>
</comment>
<dbReference type="Proteomes" id="UP001139485">
    <property type="component" value="Unassembled WGS sequence"/>
</dbReference>
<evidence type="ECO:0000256" key="6">
    <source>
        <dbReference type="ARBA" id="ARBA00023303"/>
    </source>
</evidence>
<sequence length="137" mass="13551">MSAPRPSAMLAVAVGGALGAVLRWWLGEVAPDGAGFPGTTFAINVGGAFGLGLLPAVAAVRRRPLLTAGIGTGVLGGFTTLSTASEQARVLLASGQVLLGLVYVVGTLLAAVAAVAVADRLSTRAQQARVEAEGGDE</sequence>
<comment type="caution">
    <text evidence="11">The sequence shown here is derived from an EMBL/GenBank/DDBJ whole genome shotgun (WGS) entry which is preliminary data.</text>
</comment>
<keyword evidence="10" id="KW-0479">Metal-binding</keyword>
<comment type="function">
    <text evidence="9 10">Fluoride-specific ion channel. Important for reducing fluoride concentration in the cell, thus reducing its toxicity.</text>
</comment>
<evidence type="ECO:0000256" key="4">
    <source>
        <dbReference type="ARBA" id="ARBA00022989"/>
    </source>
</evidence>